<sequence length="86" mass="9509">MNTSHIAVFVCLGIFITGCIGIPSRPSCPDGSPLVNCFMDPCSGAICYNPPNLTCRANYCGGCNREWYNRFGVKARCYRDELQGEY</sequence>
<protein>
    <submittedName>
        <fullName evidence="2">Uncharacterized protein</fullName>
    </submittedName>
</protein>
<feature type="chain" id="PRO_5039116795" evidence="1">
    <location>
        <begin position="22"/>
        <end position="86"/>
    </location>
</feature>
<organism evidence="2 3">
    <name type="scientific">Dreissena polymorpha</name>
    <name type="common">Zebra mussel</name>
    <name type="synonym">Mytilus polymorpha</name>
    <dbReference type="NCBI Taxonomy" id="45954"/>
    <lineage>
        <taxon>Eukaryota</taxon>
        <taxon>Metazoa</taxon>
        <taxon>Spiralia</taxon>
        <taxon>Lophotrochozoa</taxon>
        <taxon>Mollusca</taxon>
        <taxon>Bivalvia</taxon>
        <taxon>Autobranchia</taxon>
        <taxon>Heteroconchia</taxon>
        <taxon>Euheterodonta</taxon>
        <taxon>Imparidentia</taxon>
        <taxon>Neoheterodontei</taxon>
        <taxon>Myida</taxon>
        <taxon>Dreissenoidea</taxon>
        <taxon>Dreissenidae</taxon>
        <taxon>Dreissena</taxon>
    </lineage>
</organism>
<gene>
    <name evidence="2" type="ORF">DPMN_101925</name>
</gene>
<dbReference type="Proteomes" id="UP000828390">
    <property type="component" value="Unassembled WGS sequence"/>
</dbReference>
<reference evidence="2" key="1">
    <citation type="journal article" date="2019" name="bioRxiv">
        <title>The Genome of the Zebra Mussel, Dreissena polymorpha: A Resource for Invasive Species Research.</title>
        <authorList>
            <person name="McCartney M.A."/>
            <person name="Auch B."/>
            <person name="Kono T."/>
            <person name="Mallez S."/>
            <person name="Zhang Y."/>
            <person name="Obille A."/>
            <person name="Becker A."/>
            <person name="Abrahante J.E."/>
            <person name="Garbe J."/>
            <person name="Badalamenti J.P."/>
            <person name="Herman A."/>
            <person name="Mangelson H."/>
            <person name="Liachko I."/>
            <person name="Sullivan S."/>
            <person name="Sone E.D."/>
            <person name="Koren S."/>
            <person name="Silverstein K.A.T."/>
            <person name="Beckman K.B."/>
            <person name="Gohl D.M."/>
        </authorList>
    </citation>
    <scope>NUCLEOTIDE SEQUENCE</scope>
    <source>
        <strain evidence="2">Duluth1</strain>
        <tissue evidence="2">Whole animal</tissue>
    </source>
</reference>
<evidence type="ECO:0000313" key="3">
    <source>
        <dbReference type="Proteomes" id="UP000828390"/>
    </source>
</evidence>
<reference evidence="2" key="2">
    <citation type="submission" date="2020-11" db="EMBL/GenBank/DDBJ databases">
        <authorList>
            <person name="McCartney M.A."/>
            <person name="Auch B."/>
            <person name="Kono T."/>
            <person name="Mallez S."/>
            <person name="Becker A."/>
            <person name="Gohl D.M."/>
            <person name="Silverstein K.A.T."/>
            <person name="Koren S."/>
            <person name="Bechman K.B."/>
            <person name="Herman A."/>
            <person name="Abrahante J.E."/>
            <person name="Garbe J."/>
        </authorList>
    </citation>
    <scope>NUCLEOTIDE SEQUENCE</scope>
    <source>
        <strain evidence="2">Duluth1</strain>
        <tissue evidence="2">Whole animal</tissue>
    </source>
</reference>
<dbReference type="AlphaFoldDB" id="A0A9D4LK74"/>
<evidence type="ECO:0000256" key="1">
    <source>
        <dbReference type="SAM" id="SignalP"/>
    </source>
</evidence>
<proteinExistence type="predicted"/>
<dbReference type="EMBL" id="JAIWYP010000003">
    <property type="protein sequence ID" value="KAH3859209.1"/>
    <property type="molecule type" value="Genomic_DNA"/>
</dbReference>
<accession>A0A9D4LK74</accession>
<keyword evidence="1" id="KW-0732">Signal</keyword>
<comment type="caution">
    <text evidence="2">The sequence shown here is derived from an EMBL/GenBank/DDBJ whole genome shotgun (WGS) entry which is preliminary data.</text>
</comment>
<keyword evidence="3" id="KW-1185">Reference proteome</keyword>
<evidence type="ECO:0000313" key="2">
    <source>
        <dbReference type="EMBL" id="KAH3859209.1"/>
    </source>
</evidence>
<name>A0A9D4LK74_DREPO</name>
<feature type="signal peptide" evidence="1">
    <location>
        <begin position="1"/>
        <end position="21"/>
    </location>
</feature>